<protein>
    <submittedName>
        <fullName evidence="2">Uncharacterized protein</fullName>
    </submittedName>
</protein>
<dbReference type="OrthoDB" id="2408274at2759"/>
<dbReference type="EMBL" id="QKWP01000371">
    <property type="protein sequence ID" value="RIB21257.1"/>
    <property type="molecule type" value="Genomic_DNA"/>
</dbReference>
<evidence type="ECO:0000313" key="3">
    <source>
        <dbReference type="Proteomes" id="UP000266673"/>
    </source>
</evidence>
<keyword evidence="3" id="KW-1185">Reference proteome</keyword>
<dbReference type="STRING" id="44941.A0A397VIT3"/>
<reference evidence="2 3" key="1">
    <citation type="submission" date="2018-06" db="EMBL/GenBank/DDBJ databases">
        <title>Comparative genomics reveals the genomic features of Rhizophagus irregularis, R. cerebriforme, R. diaphanum and Gigaspora rosea, and their symbiotic lifestyle signature.</title>
        <authorList>
            <person name="Morin E."/>
            <person name="San Clemente H."/>
            <person name="Chen E.C.H."/>
            <person name="De La Providencia I."/>
            <person name="Hainaut M."/>
            <person name="Kuo A."/>
            <person name="Kohler A."/>
            <person name="Murat C."/>
            <person name="Tang N."/>
            <person name="Roy S."/>
            <person name="Loubradou J."/>
            <person name="Henrissat B."/>
            <person name="Grigoriev I.V."/>
            <person name="Corradi N."/>
            <person name="Roux C."/>
            <person name="Martin F.M."/>
        </authorList>
    </citation>
    <scope>NUCLEOTIDE SEQUENCE [LARGE SCALE GENOMIC DNA]</scope>
    <source>
        <strain evidence="2 3">DAOM 194757</strain>
    </source>
</reference>
<evidence type="ECO:0000313" key="2">
    <source>
        <dbReference type="EMBL" id="RIB21257.1"/>
    </source>
</evidence>
<organism evidence="2 3">
    <name type="scientific">Gigaspora rosea</name>
    <dbReference type="NCBI Taxonomy" id="44941"/>
    <lineage>
        <taxon>Eukaryota</taxon>
        <taxon>Fungi</taxon>
        <taxon>Fungi incertae sedis</taxon>
        <taxon>Mucoromycota</taxon>
        <taxon>Glomeromycotina</taxon>
        <taxon>Glomeromycetes</taxon>
        <taxon>Diversisporales</taxon>
        <taxon>Gigasporaceae</taxon>
        <taxon>Gigaspora</taxon>
    </lineage>
</organism>
<name>A0A397VIT3_9GLOM</name>
<feature type="region of interest" description="Disordered" evidence="1">
    <location>
        <begin position="65"/>
        <end position="142"/>
    </location>
</feature>
<feature type="compositionally biased region" description="Low complexity" evidence="1">
    <location>
        <begin position="124"/>
        <end position="139"/>
    </location>
</feature>
<proteinExistence type="predicted"/>
<sequence>MPKGKRTNKKPIPKDNNKLIVEETSNYDLINLKNQIEALKAENEKLRQIQQPKIMQSYNNVQVSNKSTHNTTNSLLNSVNTNKDSHKQHKKKLAVISSDSDDSNYYNKRLPKKRKSQEVISSDNYSNSETNRSSNNESSKQIHHIALSDSESEINKIKPLKNFSIAKPPNLKWYKLSEILSLDSKVYISYRSAMREFVAHDTPEYRKLSATKKRTLIKKYKANNPDFPNCINDWAIKMMMRRSINQQHFQSDAEDSNHYNHSESSTMVNTEKPTNIAPKTPEDTNLNKKQASKNKIITSTKVPNNTSNWLYYFYFT</sequence>
<feature type="compositionally biased region" description="Low complexity" evidence="1">
    <location>
        <begin position="65"/>
        <end position="82"/>
    </location>
</feature>
<dbReference type="Proteomes" id="UP000266673">
    <property type="component" value="Unassembled WGS sequence"/>
</dbReference>
<accession>A0A397VIT3</accession>
<feature type="compositionally biased region" description="Polar residues" evidence="1">
    <location>
        <begin position="262"/>
        <end position="273"/>
    </location>
</feature>
<feature type="region of interest" description="Disordered" evidence="1">
    <location>
        <begin position="247"/>
        <end position="291"/>
    </location>
</feature>
<comment type="caution">
    <text evidence="2">The sequence shown here is derived from an EMBL/GenBank/DDBJ whole genome shotgun (WGS) entry which is preliminary data.</text>
</comment>
<gene>
    <name evidence="2" type="ORF">C2G38_2177173</name>
</gene>
<dbReference type="AlphaFoldDB" id="A0A397VIT3"/>
<evidence type="ECO:0000256" key="1">
    <source>
        <dbReference type="SAM" id="MobiDB-lite"/>
    </source>
</evidence>